<accession>A0ABQ2NYH5</accession>
<dbReference type="Proteomes" id="UP000641206">
    <property type="component" value="Unassembled WGS sequence"/>
</dbReference>
<organism evidence="2 3">
    <name type="scientific">Oceanobacillus neutriphilus</name>
    <dbReference type="NCBI Taxonomy" id="531815"/>
    <lineage>
        <taxon>Bacteria</taxon>
        <taxon>Bacillati</taxon>
        <taxon>Bacillota</taxon>
        <taxon>Bacilli</taxon>
        <taxon>Bacillales</taxon>
        <taxon>Bacillaceae</taxon>
        <taxon>Oceanobacillus</taxon>
    </lineage>
</organism>
<feature type="transmembrane region" description="Helical" evidence="1">
    <location>
        <begin position="46"/>
        <end position="65"/>
    </location>
</feature>
<evidence type="ECO:0000313" key="2">
    <source>
        <dbReference type="EMBL" id="GGP13746.1"/>
    </source>
</evidence>
<comment type="caution">
    <text evidence="2">The sequence shown here is derived from an EMBL/GenBank/DDBJ whole genome shotgun (WGS) entry which is preliminary data.</text>
</comment>
<feature type="transmembrane region" description="Helical" evidence="1">
    <location>
        <begin position="21"/>
        <end position="40"/>
    </location>
</feature>
<keyword evidence="3" id="KW-1185">Reference proteome</keyword>
<protein>
    <recommendedName>
        <fullName evidence="4">Polysaccharide biosynthesis protein C-terminal domain-containing protein</fullName>
    </recommendedName>
</protein>
<dbReference type="EMBL" id="BMLW01000010">
    <property type="protein sequence ID" value="GGP13746.1"/>
    <property type="molecule type" value="Genomic_DNA"/>
</dbReference>
<keyword evidence="1" id="KW-0812">Transmembrane</keyword>
<gene>
    <name evidence="2" type="ORF">GCM10011346_35110</name>
</gene>
<name>A0ABQ2NYH5_9BACI</name>
<evidence type="ECO:0000256" key="1">
    <source>
        <dbReference type="SAM" id="Phobius"/>
    </source>
</evidence>
<keyword evidence="1" id="KW-1133">Transmembrane helix</keyword>
<reference evidence="3" key="1">
    <citation type="journal article" date="2019" name="Int. J. Syst. Evol. Microbiol.">
        <title>The Global Catalogue of Microorganisms (GCM) 10K type strain sequencing project: providing services to taxonomists for standard genome sequencing and annotation.</title>
        <authorList>
            <consortium name="The Broad Institute Genomics Platform"/>
            <consortium name="The Broad Institute Genome Sequencing Center for Infectious Disease"/>
            <person name="Wu L."/>
            <person name="Ma J."/>
        </authorList>
    </citation>
    <scope>NUCLEOTIDE SEQUENCE [LARGE SCALE GENOMIC DNA]</scope>
    <source>
        <strain evidence="3">CGMCC 1.7693</strain>
    </source>
</reference>
<keyword evidence="1" id="KW-0472">Membrane</keyword>
<proteinExistence type="predicted"/>
<evidence type="ECO:0008006" key="4">
    <source>
        <dbReference type="Google" id="ProtNLM"/>
    </source>
</evidence>
<evidence type="ECO:0000313" key="3">
    <source>
        <dbReference type="Proteomes" id="UP000641206"/>
    </source>
</evidence>
<sequence length="75" mass="8632">MILLHILTIFFTLRVGYLGFFYSKNVVVGFLIVLVLGIFFPIALGVYSFLVFSMIVNVFGYLIIIKFTKKNLIYV</sequence>